<protein>
    <submittedName>
        <fullName evidence="1">Uncharacterized protein</fullName>
    </submittedName>
</protein>
<dbReference type="InParanoid" id="Q01TP9"/>
<proteinExistence type="predicted"/>
<dbReference type="KEGG" id="sus:Acid_6036"/>
<reference evidence="1" key="1">
    <citation type="submission" date="2006-10" db="EMBL/GenBank/DDBJ databases">
        <title>Complete sequence of Solibacter usitatus Ellin6076.</title>
        <authorList>
            <consortium name="US DOE Joint Genome Institute"/>
            <person name="Copeland A."/>
            <person name="Lucas S."/>
            <person name="Lapidus A."/>
            <person name="Barry K."/>
            <person name="Detter J.C."/>
            <person name="Glavina del Rio T."/>
            <person name="Hammon N."/>
            <person name="Israni S."/>
            <person name="Dalin E."/>
            <person name="Tice H."/>
            <person name="Pitluck S."/>
            <person name="Thompson L.S."/>
            <person name="Brettin T."/>
            <person name="Bruce D."/>
            <person name="Han C."/>
            <person name="Tapia R."/>
            <person name="Gilna P."/>
            <person name="Schmutz J."/>
            <person name="Larimer F."/>
            <person name="Land M."/>
            <person name="Hauser L."/>
            <person name="Kyrpides N."/>
            <person name="Mikhailova N."/>
            <person name="Janssen P.H."/>
            <person name="Kuske C.R."/>
            <person name="Richardson P."/>
        </authorList>
    </citation>
    <scope>NUCLEOTIDE SEQUENCE</scope>
    <source>
        <strain evidence="1">Ellin6076</strain>
    </source>
</reference>
<name>Q01TP9_SOLUE</name>
<organism evidence="1">
    <name type="scientific">Solibacter usitatus (strain Ellin6076)</name>
    <dbReference type="NCBI Taxonomy" id="234267"/>
    <lineage>
        <taxon>Bacteria</taxon>
        <taxon>Pseudomonadati</taxon>
        <taxon>Acidobacteriota</taxon>
        <taxon>Terriglobia</taxon>
        <taxon>Bryobacterales</taxon>
        <taxon>Solibacteraceae</taxon>
        <taxon>Candidatus Solibacter</taxon>
    </lineage>
</organism>
<gene>
    <name evidence="1" type="ordered locus">Acid_6036</name>
</gene>
<dbReference type="AlphaFoldDB" id="Q01TP9"/>
<accession>Q01TP9</accession>
<dbReference type="EMBL" id="CP000473">
    <property type="protein sequence ID" value="ABJ86971.1"/>
    <property type="molecule type" value="Genomic_DNA"/>
</dbReference>
<sequence>MPTNPFDLQNFHVAVWYEDLAELHNRDFISGITCVTEREWQIRKWEHLRSLAPAGSEFGYEDPNGRFVPLDEPSFQEFDDDANWRSFVVSDEGRISVTDKGCRFMLNELQAENVDFSTTISPKVARLFGLGFFDTCIREACVQLEHEIKVRIGSADYGEKLTQSFISTLRAKSGLLESYVRTFRQELRTVFKFIRNDYMHNLLEADEVTAYSILFRIGRIRSVLATEHD</sequence>
<evidence type="ECO:0000313" key="1">
    <source>
        <dbReference type="EMBL" id="ABJ86971.1"/>
    </source>
</evidence>
<dbReference type="eggNOG" id="ENOG502ZNH3">
    <property type="taxonomic scope" value="Bacteria"/>
</dbReference>
<dbReference type="HOGENOM" id="CLU_1209155_0_0_0"/>